<dbReference type="InterPro" id="IPR038656">
    <property type="entry name" value="Peptidase_G1_sf"/>
</dbReference>
<feature type="region of interest" description="Disordered" evidence="1">
    <location>
        <begin position="1"/>
        <end position="25"/>
    </location>
</feature>
<reference evidence="2" key="1">
    <citation type="submission" date="2022-05" db="EMBL/GenBank/DDBJ databases">
        <title>Jatrophihabitans sp. SB3-54 whole genome sequence.</title>
        <authorList>
            <person name="Suh M.K."/>
            <person name="Eom M.K."/>
            <person name="Kim J.S."/>
            <person name="Kim H.S."/>
            <person name="Do H.E."/>
            <person name="Shin Y.K."/>
            <person name="Lee J.-S."/>
        </authorList>
    </citation>
    <scope>NUCLEOTIDE SEQUENCE</scope>
    <source>
        <strain evidence="2">SB3-54</strain>
    </source>
</reference>
<sequence>MATTSTRNPGARPKGNVLQTAPVPQTLTSKGFRIRGFGPLPEGFDPLTATARQLAAQRLPRRPDAEKEAGARELWERAVTRTKLWITPEFEHHEHISHGPARLERASRSATAAPAVSNATSTNWSGAAVFAPANKPYRFVGGQWTVPSPNSSVDGSYYASEWVGIDGWNSKDVLQAGTETQITKFWIFTSTQVYAWWEWFPAGEVKISNLPVSPGDVMYCLICADSTSHATVSFSNQSTGVGTRFDITPPSGTTLTGNVAEWIVERPTVNGSVANLTDYAACYFDECIAGGSLSIDNLSGASLITMTGTGGASLSEPTKENDSVVKVNWSKSS</sequence>
<dbReference type="SUPFAM" id="SSF49899">
    <property type="entry name" value="Concanavalin A-like lectins/glucanases"/>
    <property type="match status" value="1"/>
</dbReference>
<dbReference type="InterPro" id="IPR000250">
    <property type="entry name" value="Peptidase_G1"/>
</dbReference>
<protein>
    <submittedName>
        <fullName evidence="2">G1 family endopeptidase</fullName>
    </submittedName>
</protein>
<evidence type="ECO:0000313" key="2">
    <source>
        <dbReference type="EMBL" id="WAX57965.1"/>
    </source>
</evidence>
<dbReference type="RefSeq" id="WP_269444513.1">
    <property type="nucleotide sequence ID" value="NZ_CP097463.1"/>
</dbReference>
<gene>
    <name evidence="2" type="ORF">M6B22_04160</name>
</gene>
<proteinExistence type="predicted"/>
<dbReference type="PANTHER" id="PTHR37536:SF1">
    <property type="entry name" value="ASPERGILLOPEPSIN, PUTAITVE (AFU_ORTHOLOGUE AFUA_7G01200)"/>
    <property type="match status" value="1"/>
</dbReference>
<keyword evidence="3" id="KW-1185">Reference proteome</keyword>
<dbReference type="PANTHER" id="PTHR37536">
    <property type="entry name" value="PUTATIVE (AFU_ORTHOLOGUE AFUA_3G02970)-RELATED"/>
    <property type="match status" value="1"/>
</dbReference>
<dbReference type="Proteomes" id="UP001164693">
    <property type="component" value="Chromosome"/>
</dbReference>
<dbReference type="EMBL" id="CP097463">
    <property type="protein sequence ID" value="WAX57965.1"/>
    <property type="molecule type" value="Genomic_DNA"/>
</dbReference>
<organism evidence="2 3">
    <name type="scientific">Jatrophihabitans cynanchi</name>
    <dbReference type="NCBI Taxonomy" id="2944128"/>
    <lineage>
        <taxon>Bacteria</taxon>
        <taxon>Bacillati</taxon>
        <taxon>Actinomycetota</taxon>
        <taxon>Actinomycetes</taxon>
        <taxon>Jatrophihabitantales</taxon>
        <taxon>Jatrophihabitantaceae</taxon>
        <taxon>Jatrophihabitans</taxon>
    </lineage>
</organism>
<evidence type="ECO:0000313" key="3">
    <source>
        <dbReference type="Proteomes" id="UP001164693"/>
    </source>
</evidence>
<dbReference type="CDD" id="cd13426">
    <property type="entry name" value="Peptidase_G1"/>
    <property type="match status" value="1"/>
</dbReference>
<name>A0ABY7K1A1_9ACTN</name>
<dbReference type="Gene3D" id="2.60.120.700">
    <property type="entry name" value="Peptidase G1"/>
    <property type="match status" value="1"/>
</dbReference>
<evidence type="ECO:0000256" key="1">
    <source>
        <dbReference type="SAM" id="MobiDB-lite"/>
    </source>
</evidence>
<dbReference type="InterPro" id="IPR013320">
    <property type="entry name" value="ConA-like_dom_sf"/>
</dbReference>
<dbReference type="Pfam" id="PF01828">
    <property type="entry name" value="Peptidase_A4"/>
    <property type="match status" value="1"/>
</dbReference>
<accession>A0ABY7K1A1</accession>